<protein>
    <submittedName>
        <fullName evidence="2">Uncharacterized protein</fullName>
    </submittedName>
</protein>
<feature type="compositionally biased region" description="Polar residues" evidence="1">
    <location>
        <begin position="73"/>
        <end position="88"/>
    </location>
</feature>
<evidence type="ECO:0000256" key="1">
    <source>
        <dbReference type="SAM" id="MobiDB-lite"/>
    </source>
</evidence>
<organism evidence="2">
    <name type="scientific">Tanacetum cinerariifolium</name>
    <name type="common">Dalmatian daisy</name>
    <name type="synonym">Chrysanthemum cinerariifolium</name>
    <dbReference type="NCBI Taxonomy" id="118510"/>
    <lineage>
        <taxon>Eukaryota</taxon>
        <taxon>Viridiplantae</taxon>
        <taxon>Streptophyta</taxon>
        <taxon>Embryophyta</taxon>
        <taxon>Tracheophyta</taxon>
        <taxon>Spermatophyta</taxon>
        <taxon>Magnoliopsida</taxon>
        <taxon>eudicotyledons</taxon>
        <taxon>Gunneridae</taxon>
        <taxon>Pentapetalae</taxon>
        <taxon>asterids</taxon>
        <taxon>campanulids</taxon>
        <taxon>Asterales</taxon>
        <taxon>Asteraceae</taxon>
        <taxon>Asteroideae</taxon>
        <taxon>Anthemideae</taxon>
        <taxon>Anthemidinae</taxon>
        <taxon>Tanacetum</taxon>
    </lineage>
</organism>
<evidence type="ECO:0000313" key="2">
    <source>
        <dbReference type="EMBL" id="GFC63891.1"/>
    </source>
</evidence>
<accession>A0A699QJZ3</accession>
<feature type="compositionally biased region" description="Polar residues" evidence="1">
    <location>
        <begin position="100"/>
        <end position="114"/>
    </location>
</feature>
<feature type="region of interest" description="Disordered" evidence="1">
    <location>
        <begin position="1"/>
        <end position="114"/>
    </location>
</feature>
<name>A0A699QJZ3_TANCI</name>
<dbReference type="EMBL" id="BKCJ010999973">
    <property type="protein sequence ID" value="GFC63891.1"/>
    <property type="molecule type" value="Genomic_DNA"/>
</dbReference>
<dbReference type="AlphaFoldDB" id="A0A699QJZ3"/>
<reference evidence="2" key="1">
    <citation type="journal article" date="2019" name="Sci. Rep.">
        <title>Draft genome of Tanacetum cinerariifolium, the natural source of mosquito coil.</title>
        <authorList>
            <person name="Yamashiro T."/>
            <person name="Shiraishi A."/>
            <person name="Satake H."/>
            <person name="Nakayama K."/>
        </authorList>
    </citation>
    <scope>NUCLEOTIDE SEQUENCE</scope>
</reference>
<proteinExistence type="predicted"/>
<feature type="compositionally biased region" description="Basic residues" evidence="1">
    <location>
        <begin position="19"/>
        <end position="35"/>
    </location>
</feature>
<sequence>MPVELKAPKTSLKDEKKDPKGKKPRARNAPRRKHTSSSTKHNPGSKIDANKSGSASKEPTRSKTGHSHKETKSSSALDSNPSQPSASTPVVAEMHKKDQQATGGPTSLEVTSNDEGPNKLLLNHIFAGTNPHILVEKTKSEGEELATVLTQPTTGKRANNIAKRLRKSLTPPLISPAMKIYLRRLS</sequence>
<gene>
    <name evidence="2" type="ORF">Tci_835861</name>
</gene>
<comment type="caution">
    <text evidence="2">The sequence shown here is derived from an EMBL/GenBank/DDBJ whole genome shotgun (WGS) entry which is preliminary data.</text>
</comment>